<dbReference type="EMBL" id="HBER01048353">
    <property type="protein sequence ID" value="CAD8548968.1"/>
    <property type="molecule type" value="Transcribed_RNA"/>
</dbReference>
<evidence type="ECO:0000313" key="3">
    <source>
        <dbReference type="EMBL" id="CAD8548968.1"/>
    </source>
</evidence>
<evidence type="ECO:0000256" key="1">
    <source>
        <dbReference type="SAM" id="MobiDB-lite"/>
    </source>
</evidence>
<feature type="chain" id="PRO_5030923548" evidence="2">
    <location>
        <begin position="19"/>
        <end position="257"/>
    </location>
</feature>
<evidence type="ECO:0000256" key="2">
    <source>
        <dbReference type="SAM" id="SignalP"/>
    </source>
</evidence>
<organism evidence="3">
    <name type="scientific">Calcidiscus leptoporus</name>
    <dbReference type="NCBI Taxonomy" id="127549"/>
    <lineage>
        <taxon>Eukaryota</taxon>
        <taxon>Haptista</taxon>
        <taxon>Haptophyta</taxon>
        <taxon>Prymnesiophyceae</taxon>
        <taxon>Coccolithales</taxon>
        <taxon>Calcidiscaceae</taxon>
        <taxon>Calcidiscus</taxon>
    </lineage>
</organism>
<dbReference type="AlphaFoldDB" id="A0A7S0P3I1"/>
<gene>
    <name evidence="3" type="ORF">CLEP1334_LOCUS24258</name>
</gene>
<keyword evidence="2" id="KW-0732">Signal</keyword>
<feature type="signal peptide" evidence="2">
    <location>
        <begin position="1"/>
        <end position="18"/>
    </location>
</feature>
<proteinExistence type="predicted"/>
<feature type="region of interest" description="Disordered" evidence="1">
    <location>
        <begin position="71"/>
        <end position="90"/>
    </location>
</feature>
<name>A0A7S0P3I1_9EUKA</name>
<reference evidence="3" key="1">
    <citation type="submission" date="2021-01" db="EMBL/GenBank/DDBJ databases">
        <authorList>
            <person name="Corre E."/>
            <person name="Pelletier E."/>
            <person name="Niang G."/>
            <person name="Scheremetjew M."/>
            <person name="Finn R."/>
            <person name="Kale V."/>
            <person name="Holt S."/>
            <person name="Cochrane G."/>
            <person name="Meng A."/>
            <person name="Brown T."/>
            <person name="Cohen L."/>
        </authorList>
    </citation>
    <scope>NUCLEOTIDE SEQUENCE</scope>
    <source>
        <strain evidence="3">RCC1130</strain>
    </source>
</reference>
<sequence length="257" mass="26174">MILPQMILLASAYGFVARVTPSSSTHRLCCISPARAVVGATAGEPRTPLVGENAVSEELDPLVAYDSADSAAADFSDDPDAPATTGPQPTVATPASVAAGFFSNFQDSVKVAVSTAAANLRRNAQEALADVASGIAAVPMRLQDSAQASVDAAASAVNERTQAVADKLVAIPSDMQTAATIKVAAIVAEINAVPVNVQSAAAAAVQEAMGSMKASPRKLRSAVIDASVSAGDKVRNSISVVQDDVAIAKQKRDEMRS</sequence>
<protein>
    <submittedName>
        <fullName evidence="3">Uncharacterized protein</fullName>
    </submittedName>
</protein>
<accession>A0A7S0P3I1</accession>